<reference evidence="2" key="1">
    <citation type="submission" date="2018-06" db="EMBL/GenBank/DDBJ databases">
        <authorList>
            <person name="Zhirakovskaya E."/>
        </authorList>
    </citation>
    <scope>NUCLEOTIDE SEQUENCE</scope>
</reference>
<dbReference type="Pfam" id="PF01814">
    <property type="entry name" value="Hemerythrin"/>
    <property type="match status" value="1"/>
</dbReference>
<evidence type="ECO:0000259" key="1">
    <source>
        <dbReference type="Pfam" id="PF01814"/>
    </source>
</evidence>
<gene>
    <name evidence="2" type="ORF">MNBD_DELTA01-269</name>
</gene>
<sequence length="280" mass="31705">MTDKMLSVTYQCQHPSCQVFCKKGEFVMTESYFKELTDAVPDEGYFKSPPRACRMGFAQQYLAVDVKEETEEVAAAATAEKEKAPDNIFTILTEEHKRVSTKLDALEMAARKRDLDALWEISADMLNDIILHSIKKEEDALFPVVEKKVEAGSFLMPIMKEDHIEFVSMLHGFRCALQDGEILDGVLSTLLVNLRNHIRKEDDEFFPIIEEELTAAEMKELFDVMKLIEEDHIPMELGERTAQGLSPFIEDRKRMNIEISALKSLSSVGGESFCCGCTST</sequence>
<dbReference type="EMBL" id="UOEA01000036">
    <property type="protein sequence ID" value="VAV83128.1"/>
    <property type="molecule type" value="Genomic_DNA"/>
</dbReference>
<dbReference type="Gene3D" id="1.20.120.520">
    <property type="entry name" value="nmb1532 protein domain like"/>
    <property type="match status" value="1"/>
</dbReference>
<feature type="domain" description="Hemerythrin-like" evidence="1">
    <location>
        <begin position="88"/>
        <end position="208"/>
    </location>
</feature>
<dbReference type="InterPro" id="IPR012312">
    <property type="entry name" value="Hemerythrin-like"/>
</dbReference>
<name>A0A3B0R5I0_9ZZZZ</name>
<evidence type="ECO:0000313" key="2">
    <source>
        <dbReference type="EMBL" id="VAV83128.1"/>
    </source>
</evidence>
<protein>
    <recommendedName>
        <fullName evidence="1">Hemerythrin-like domain-containing protein</fullName>
    </recommendedName>
</protein>
<organism evidence="2">
    <name type="scientific">hydrothermal vent metagenome</name>
    <dbReference type="NCBI Taxonomy" id="652676"/>
    <lineage>
        <taxon>unclassified sequences</taxon>
        <taxon>metagenomes</taxon>
        <taxon>ecological metagenomes</taxon>
    </lineage>
</organism>
<accession>A0A3B0R5I0</accession>
<dbReference type="AlphaFoldDB" id="A0A3B0R5I0"/>
<proteinExistence type="predicted"/>